<dbReference type="InterPro" id="IPR005336">
    <property type="entry name" value="MPC"/>
</dbReference>
<evidence type="ECO:0000256" key="6">
    <source>
        <dbReference type="ARBA" id="ARBA00022989"/>
    </source>
</evidence>
<evidence type="ECO:0000313" key="10">
    <source>
        <dbReference type="EMBL" id="KAF2745920.1"/>
    </source>
</evidence>
<dbReference type="GO" id="GO:0006850">
    <property type="term" value="P:pyruvate import into mitochondria"/>
    <property type="evidence" value="ECO:0007669"/>
    <property type="project" value="InterPro"/>
</dbReference>
<name>A0A6A6V8P8_9PLEO</name>
<comment type="similarity">
    <text evidence="2 9">Belongs to the mitochondrial pyruvate carrier (MPC) (TC 2.A.105) family.</text>
</comment>
<evidence type="ECO:0000256" key="7">
    <source>
        <dbReference type="ARBA" id="ARBA00023128"/>
    </source>
</evidence>
<evidence type="ECO:0000256" key="1">
    <source>
        <dbReference type="ARBA" id="ARBA00004448"/>
    </source>
</evidence>
<organism evidence="10 11">
    <name type="scientific">Sporormia fimetaria CBS 119925</name>
    <dbReference type="NCBI Taxonomy" id="1340428"/>
    <lineage>
        <taxon>Eukaryota</taxon>
        <taxon>Fungi</taxon>
        <taxon>Dikarya</taxon>
        <taxon>Ascomycota</taxon>
        <taxon>Pezizomycotina</taxon>
        <taxon>Dothideomycetes</taxon>
        <taxon>Pleosporomycetidae</taxon>
        <taxon>Pleosporales</taxon>
        <taxon>Sporormiaceae</taxon>
        <taxon>Sporormia</taxon>
    </lineage>
</organism>
<comment type="caution">
    <text evidence="9">Lacks conserved residue(s) required for the propagation of feature annotation.</text>
</comment>
<dbReference type="Proteomes" id="UP000799440">
    <property type="component" value="Unassembled WGS sequence"/>
</dbReference>
<keyword evidence="6 9" id="KW-1133">Transmembrane helix</keyword>
<evidence type="ECO:0000256" key="8">
    <source>
        <dbReference type="ARBA" id="ARBA00023136"/>
    </source>
</evidence>
<evidence type="ECO:0000256" key="2">
    <source>
        <dbReference type="ARBA" id="ARBA00006416"/>
    </source>
</evidence>
<dbReference type="EMBL" id="MU006580">
    <property type="protein sequence ID" value="KAF2745920.1"/>
    <property type="molecule type" value="Genomic_DNA"/>
</dbReference>
<dbReference type="OrthoDB" id="869189at2759"/>
<keyword evidence="11" id="KW-1185">Reference proteome</keyword>
<gene>
    <name evidence="10" type="ORF">M011DRAFT_469185</name>
</gene>
<dbReference type="AlphaFoldDB" id="A0A6A6V8P8"/>
<sequence>MSSFRPGSRIFSAFRPFFRQPLRFTQRRAQSTVPPASEQSGFAKLWNSPVGPKTVHFWAPIMKWALVLTGASDFGRPAEQLSLTQNLALMSTGAIWTRWCFIIRPKNVMLAAVNFFLFIVGSTQVGRILMYRQSIKGAGEQVKAEGKAIERELKVVEQKVENGVKRS</sequence>
<protein>
    <recommendedName>
        <fullName evidence="9">Mitochondrial pyruvate carrier</fullName>
    </recommendedName>
</protein>
<accession>A0A6A6V8P8</accession>
<proteinExistence type="inferred from homology"/>
<evidence type="ECO:0000313" key="11">
    <source>
        <dbReference type="Proteomes" id="UP000799440"/>
    </source>
</evidence>
<keyword evidence="7 9" id="KW-0496">Mitochondrion</keyword>
<keyword evidence="5 9" id="KW-0999">Mitochondrion inner membrane</keyword>
<reference evidence="10" key="1">
    <citation type="journal article" date="2020" name="Stud. Mycol.">
        <title>101 Dothideomycetes genomes: a test case for predicting lifestyles and emergence of pathogens.</title>
        <authorList>
            <person name="Haridas S."/>
            <person name="Albert R."/>
            <person name="Binder M."/>
            <person name="Bloem J."/>
            <person name="Labutti K."/>
            <person name="Salamov A."/>
            <person name="Andreopoulos B."/>
            <person name="Baker S."/>
            <person name="Barry K."/>
            <person name="Bills G."/>
            <person name="Bluhm B."/>
            <person name="Cannon C."/>
            <person name="Castanera R."/>
            <person name="Culley D."/>
            <person name="Daum C."/>
            <person name="Ezra D."/>
            <person name="Gonzalez J."/>
            <person name="Henrissat B."/>
            <person name="Kuo A."/>
            <person name="Liang C."/>
            <person name="Lipzen A."/>
            <person name="Lutzoni F."/>
            <person name="Magnuson J."/>
            <person name="Mondo S."/>
            <person name="Nolan M."/>
            <person name="Ohm R."/>
            <person name="Pangilinan J."/>
            <person name="Park H.-J."/>
            <person name="Ramirez L."/>
            <person name="Alfaro M."/>
            <person name="Sun H."/>
            <person name="Tritt A."/>
            <person name="Yoshinaga Y."/>
            <person name="Zwiers L.-H."/>
            <person name="Turgeon B."/>
            <person name="Goodwin S."/>
            <person name="Spatafora J."/>
            <person name="Crous P."/>
            <person name="Grigoriev I."/>
        </authorList>
    </citation>
    <scope>NUCLEOTIDE SEQUENCE</scope>
    <source>
        <strain evidence="10">CBS 119925</strain>
    </source>
</reference>
<dbReference type="PANTHER" id="PTHR14154">
    <property type="entry name" value="UPF0041 BRAIN PROTEIN 44-RELATED"/>
    <property type="match status" value="1"/>
</dbReference>
<keyword evidence="8 9" id="KW-0472">Membrane</keyword>
<evidence type="ECO:0000256" key="4">
    <source>
        <dbReference type="ARBA" id="ARBA00022692"/>
    </source>
</evidence>
<evidence type="ECO:0000256" key="3">
    <source>
        <dbReference type="ARBA" id="ARBA00022448"/>
    </source>
</evidence>
<evidence type="ECO:0000256" key="5">
    <source>
        <dbReference type="ARBA" id="ARBA00022792"/>
    </source>
</evidence>
<dbReference type="GO" id="GO:0005743">
    <property type="term" value="C:mitochondrial inner membrane"/>
    <property type="evidence" value="ECO:0007669"/>
    <property type="project" value="UniProtKB-SubCell"/>
</dbReference>
<keyword evidence="4 9" id="KW-0812">Transmembrane</keyword>
<comment type="subcellular location">
    <subcellularLocation>
        <location evidence="1 9">Mitochondrion inner membrane</location>
        <topology evidence="1 9">Multi-pass membrane protein</topology>
    </subcellularLocation>
</comment>
<keyword evidence="3 9" id="KW-0813">Transport</keyword>
<evidence type="ECO:0000256" key="9">
    <source>
        <dbReference type="RuleBase" id="RU363100"/>
    </source>
</evidence>
<feature type="transmembrane region" description="Helical" evidence="9">
    <location>
        <begin position="108"/>
        <end position="130"/>
    </location>
</feature>
<comment type="function">
    <text evidence="9">Mediates the uptake of pyruvate into mitochondria.</text>
</comment>
<dbReference type="Pfam" id="PF03650">
    <property type="entry name" value="MPC"/>
    <property type="match status" value="1"/>
</dbReference>